<dbReference type="SUPFAM" id="SSF50494">
    <property type="entry name" value="Trypsin-like serine proteases"/>
    <property type="match status" value="1"/>
</dbReference>
<dbReference type="InterPro" id="IPR045450">
    <property type="entry name" value="VMAP_C"/>
</dbReference>
<sequence>MGWFHAADRSTPPDPRFCVVSVLSRSDGRAAGAGVLLTTDALLTCAHVVNDALGREQFDPRRPGAETIAVSVNEPSGARRYRARTVCWIPPRRLDGSPEVRLGADAEWLGDLAVLRLEGASGESTPPQWHPMAEGQTLRAWHGSSLRRSYARVQVTSCDGTFGYVDGEPTGMPIGRAYSGGPLWSGTYDAVVGVVASHLMPPADPATGRPLPYSTQDVARRSWSIPWQRVERELRAAGAGALFDAAEGDPDDPALPVLTDLIESLFPSPMLRADIGRTVADRCGLSCTDDGTAPSAEEFASLLVTEARALAALSEALRRQDPDATAQLLSAGRLSQVPRLLSPREHRKLRTLLDAVPRAVPARLPEAVRAALPLVAALPADAATEVLLDRLECLPGDSRAGGGPRVPGLLRVIEYLAVLCDSAQRARLRLWCDGVAERLGIPRAALAERRSDADEWARARSGRHAPPRALVHVMRASPERFRMRVWCDEGAGPRQVSAAGDTTYSGREAARELLRLLESLCRSAPDDRRPLIEALVDRSGLNLPIDEWESFGPDDLVPGVLGAEYPIVVHCPELLRRNERFLPDWRRRWSQLDTGASLRFTDASASAREIYGALIDRMDTVRVTVDVPPRVRDEIVQVCLVMGVPVVVWDRESGPPSDAVERMTSVAPRQLPEEVRSYRARTVHRPAEYPGRPVLAWADADRSVPQLHLSEPQESV</sequence>
<name>A0ABT6HQX2_9ACTN</name>
<dbReference type="InterPro" id="IPR045555">
    <property type="entry name" value="VMAP-M0"/>
</dbReference>
<accession>A0ABT6HQX2</accession>
<evidence type="ECO:0000259" key="1">
    <source>
        <dbReference type="Pfam" id="PF19916"/>
    </source>
</evidence>
<evidence type="ECO:0000313" key="4">
    <source>
        <dbReference type="Proteomes" id="UP001223144"/>
    </source>
</evidence>
<dbReference type="RefSeq" id="WP_279929373.1">
    <property type="nucleotide sequence ID" value="NZ_JARWBG010000020.1"/>
</dbReference>
<dbReference type="InterPro" id="IPR043504">
    <property type="entry name" value="Peptidase_S1_PA_chymotrypsin"/>
</dbReference>
<proteinExistence type="predicted"/>
<dbReference type="EMBL" id="JARWBG010000020">
    <property type="protein sequence ID" value="MDH2390745.1"/>
    <property type="molecule type" value="Genomic_DNA"/>
</dbReference>
<dbReference type="Gene3D" id="2.40.10.10">
    <property type="entry name" value="Trypsin-like serine proteases"/>
    <property type="match status" value="1"/>
</dbReference>
<dbReference type="Proteomes" id="UP001223144">
    <property type="component" value="Unassembled WGS sequence"/>
</dbReference>
<comment type="caution">
    <text evidence="3">The sequence shown here is derived from an EMBL/GenBank/DDBJ whole genome shotgun (WGS) entry which is preliminary data.</text>
</comment>
<feature type="domain" description="vWA-MoxR associated protein middle region 0" evidence="1">
    <location>
        <begin position="341"/>
        <end position="449"/>
    </location>
</feature>
<evidence type="ECO:0000313" key="3">
    <source>
        <dbReference type="EMBL" id="MDH2390745.1"/>
    </source>
</evidence>
<organism evidence="3 4">
    <name type="scientific">Streptomyces chengmaiensis</name>
    <dbReference type="NCBI Taxonomy" id="3040919"/>
    <lineage>
        <taxon>Bacteria</taxon>
        <taxon>Bacillati</taxon>
        <taxon>Actinomycetota</taxon>
        <taxon>Actinomycetes</taxon>
        <taxon>Kitasatosporales</taxon>
        <taxon>Streptomycetaceae</taxon>
        <taxon>Streptomyces</taxon>
    </lineage>
</organism>
<reference evidence="3 4" key="1">
    <citation type="submission" date="2023-04" db="EMBL/GenBank/DDBJ databases">
        <title>Streptomyces chengmaiensis sp. nov. isolated from the stem of mangrove plant in Hainan.</title>
        <authorList>
            <person name="Huang X."/>
            <person name="Zhou S."/>
            <person name="Chu X."/>
            <person name="Xie Y."/>
            <person name="Lin Y."/>
        </authorList>
    </citation>
    <scope>NUCLEOTIDE SEQUENCE [LARGE SCALE GENOMIC DNA]</scope>
    <source>
        <strain evidence="3 4">HNM0663</strain>
    </source>
</reference>
<gene>
    <name evidence="3" type="ORF">QCN29_18515</name>
</gene>
<dbReference type="Pfam" id="PF19916">
    <property type="entry name" value="VMAP-M0"/>
    <property type="match status" value="1"/>
</dbReference>
<dbReference type="InterPro" id="IPR009003">
    <property type="entry name" value="Peptidase_S1_PA"/>
</dbReference>
<dbReference type="Pfam" id="PF13365">
    <property type="entry name" value="Trypsin_2"/>
    <property type="match status" value="1"/>
</dbReference>
<feature type="domain" description="vWA-MoxR associated protein C-terminal" evidence="2">
    <location>
        <begin position="479"/>
        <end position="700"/>
    </location>
</feature>
<dbReference type="Pfam" id="PF20028">
    <property type="entry name" value="VMAP-C"/>
    <property type="match status" value="1"/>
</dbReference>
<protein>
    <submittedName>
        <fullName evidence="3">Trypsin-like peptidase domain-containing protein</fullName>
    </submittedName>
</protein>
<evidence type="ECO:0000259" key="2">
    <source>
        <dbReference type="Pfam" id="PF20028"/>
    </source>
</evidence>
<keyword evidence="4" id="KW-1185">Reference proteome</keyword>